<reference evidence="1" key="1">
    <citation type="journal article" date="2012" name="PLoS Negl. Trop. Dis.">
        <title>A systematically improved high quality genome and transcriptome of the human blood fluke Schistosoma mansoni.</title>
        <authorList>
            <person name="Protasio A.V."/>
            <person name="Tsai I.J."/>
            <person name="Babbage A."/>
            <person name="Nichol S."/>
            <person name="Hunt M."/>
            <person name="Aslett M.A."/>
            <person name="De Silva N."/>
            <person name="Velarde G.S."/>
            <person name="Anderson T.J."/>
            <person name="Clark R.C."/>
            <person name="Davidson C."/>
            <person name="Dillon G.P."/>
            <person name="Holroyd N.E."/>
            <person name="LoVerde P.T."/>
            <person name="Lloyd C."/>
            <person name="McQuillan J."/>
            <person name="Oliveira G."/>
            <person name="Otto T.D."/>
            <person name="Parker-Manuel S.J."/>
            <person name="Quail M.A."/>
            <person name="Wilson R.A."/>
            <person name="Zerlotini A."/>
            <person name="Dunne D.W."/>
            <person name="Berriman M."/>
        </authorList>
    </citation>
    <scope>NUCLEOTIDE SEQUENCE [LARGE SCALE GENOMIC DNA]</scope>
    <source>
        <strain evidence="1">Puerto Rican</strain>
    </source>
</reference>
<dbReference type="InParanoid" id="A0A3Q0KL15"/>
<keyword evidence="1" id="KW-1185">Reference proteome</keyword>
<proteinExistence type="predicted"/>
<evidence type="ECO:0000313" key="1">
    <source>
        <dbReference type="Proteomes" id="UP000008854"/>
    </source>
</evidence>
<dbReference type="WBParaSite" id="Smp_126070.1">
    <property type="protein sequence ID" value="Smp_126070.1"/>
    <property type="gene ID" value="Smp_126070"/>
</dbReference>
<sequence>MCISTSAFRKYYRPEPKKPYLHSMKLKSPFGRPTRSSYLRSQLSYGHMDRGKIKNLRRDDSDILDCHTLIEPIHKLLTNSLVKQLSVKPTDLYSYLIGSQMVVKVKQEISKSLDFGKKIKPNYTRVGLHSTNCNKNKVKRKLRTTKPPKSCSNINVNTNDCLIIKSKNALSQSCSISTRLNLTEINELTSELVNLENNISVCLKIQGTPRKTNSLYTKQKSSLSENDIVKVVSPRLPNQYPRTQKSYENIISSGRAYSIPSISTERIKGILDDKLCIYGYQTGKTPRTSDFHELDDIAENRLHTLSYYNDNNQLKVPHKTSIRPKSAGDAHNGMNSIGDIKGLLNIQSIHTSPKPFLLSERQPSRIRSAREYRQKHIEQNFRSCLNSVDNLNLHNNDTPVSDETTTNSVHSARQRADIHLPSVKHLMETYEEIEK</sequence>
<protein>
    <submittedName>
        <fullName evidence="2">Doublecortin domain-containing protein</fullName>
    </submittedName>
</protein>
<organism evidence="1 2">
    <name type="scientific">Schistosoma mansoni</name>
    <name type="common">Blood fluke</name>
    <dbReference type="NCBI Taxonomy" id="6183"/>
    <lineage>
        <taxon>Eukaryota</taxon>
        <taxon>Metazoa</taxon>
        <taxon>Spiralia</taxon>
        <taxon>Lophotrochozoa</taxon>
        <taxon>Platyhelminthes</taxon>
        <taxon>Trematoda</taxon>
        <taxon>Digenea</taxon>
        <taxon>Strigeidida</taxon>
        <taxon>Schistosomatoidea</taxon>
        <taxon>Schistosomatidae</taxon>
        <taxon>Schistosoma</taxon>
    </lineage>
</organism>
<dbReference type="Proteomes" id="UP000008854">
    <property type="component" value="Unassembled WGS sequence"/>
</dbReference>
<reference evidence="2" key="2">
    <citation type="submission" date="2018-12" db="UniProtKB">
        <authorList>
            <consortium name="WormBaseParasite"/>
        </authorList>
    </citation>
    <scope>IDENTIFICATION</scope>
    <source>
        <strain evidence="2">Puerto Rican</strain>
    </source>
</reference>
<name>A0A3Q0KL15_SCHMA</name>
<accession>A0A3Q0KL15</accession>
<evidence type="ECO:0000313" key="2">
    <source>
        <dbReference type="WBParaSite" id="Smp_126070.1"/>
    </source>
</evidence>
<dbReference type="AlphaFoldDB" id="A0A3Q0KL15"/>